<dbReference type="InterPro" id="IPR011990">
    <property type="entry name" value="TPR-like_helical_dom_sf"/>
</dbReference>
<feature type="repeat" description="TPR" evidence="3">
    <location>
        <begin position="601"/>
        <end position="634"/>
    </location>
</feature>
<dbReference type="AlphaFoldDB" id="A0A0P8CD49"/>
<name>A0A0P8CD49_9EURY</name>
<protein>
    <submittedName>
        <fullName evidence="6">TPR repeat protein</fullName>
    </submittedName>
</protein>
<evidence type="ECO:0000256" key="3">
    <source>
        <dbReference type="PROSITE-ProRule" id="PRU00339"/>
    </source>
</evidence>
<dbReference type="PANTHER" id="PTHR44858">
    <property type="entry name" value="TETRATRICOPEPTIDE REPEAT PROTEIN 6"/>
    <property type="match status" value="1"/>
</dbReference>
<feature type="repeat" description="TPR" evidence="3">
    <location>
        <begin position="670"/>
        <end position="703"/>
    </location>
</feature>
<organism evidence="6 7">
    <name type="scientific">Candidatus Methanoperedens nitratireducens</name>
    <dbReference type="NCBI Taxonomy" id="1392998"/>
    <lineage>
        <taxon>Archaea</taxon>
        <taxon>Methanobacteriati</taxon>
        <taxon>Methanobacteriota</taxon>
        <taxon>Stenosarchaea group</taxon>
        <taxon>Methanomicrobia</taxon>
        <taxon>Methanosarcinales</taxon>
        <taxon>ANME-2 cluster</taxon>
        <taxon>Candidatus Methanoperedentaceae</taxon>
        <taxon>Candidatus Methanoperedens</taxon>
    </lineage>
</organism>
<evidence type="ECO:0000313" key="6">
    <source>
        <dbReference type="EMBL" id="KPQ44904.1"/>
    </source>
</evidence>
<feature type="repeat" description="TPR" evidence="3">
    <location>
        <begin position="704"/>
        <end position="737"/>
    </location>
</feature>
<keyword evidence="1" id="KW-0677">Repeat</keyword>
<sequence length="842" mass="96918">MQFFELLKSNYKDKAQNLYEEIKERVKTSIDNGTSTILASLMSFVFVSGSTEAQFLTGAGFTLLAEFLVNSKDKSSEELIEEIKGNEELKKELARAICEIVTDKDFVKAEDKNWINSLILDMRREVKGIEKVVKEAEGRLTQILFNESGLRRLSAHELTDEESKNEFKDWLNGFSFGLSAIYHNKDYRREIVDDVKNKLEEKGKAIIVGESGTSKTTIWMRVICEYLKDGFDVLYNEGSEIDFEKAKDYIQSLGSDRILIAVDNAHIKDNSPIYRLIYGKVTTQLRIKYLLTIREPDFDRFVTDHISELDEPTREAIYKFQDELRHLRIEAKSFSKIEVKKFYEKYGKILNYNEIDTIFRETNGNPIIVRFLMTGNGLSKHVRDRHDKFIKNDKNKIVAMLVCTLLDLGFKPADEDIIQKLEISQDIYYLDQATLRQKDKKWVVIHHLWALEWLSYLFNNGSTPNHVYRLRVQYLRDALDKISNLKNDVLILSSISSLFQASVKGKIDIYWLLNELKVDEYFEKLSDNKGKVDAYTLIVGSAFSNLGKNEEGIIFFDKSIELDPYFASAWSNKGAAFFDLGKNEEAIECIDKAIELNPYSAQAWNNKGSVFVKLGRNEKAIECADKAIELESNFAEAWHIKGSAYVAEGKHDEEAIKCFDKAIELNPFLVDAWHNKGVAFSNLNNMDEAIKCFDKAIEFKSNFAEAWNNKGAALGNLGKHEEAINCFDKAINLKSNYAKAWNDKGAAFRNLNRYEDAIKCYTKAYILKDYLTNKDIKLLHDEILQLAEFVLKFNCSDIDSDLLLVYSSIRIDINLAREIIDEFIKIDPELSELRDKLGFEKQ</sequence>
<evidence type="ECO:0000256" key="1">
    <source>
        <dbReference type="ARBA" id="ARBA00022737"/>
    </source>
</evidence>
<gene>
    <name evidence="6" type="ORF">MPEBLZ_00509</name>
</gene>
<evidence type="ECO:0000256" key="2">
    <source>
        <dbReference type="ARBA" id="ARBA00022803"/>
    </source>
</evidence>
<dbReference type="Pfam" id="PF00515">
    <property type="entry name" value="TPR_1"/>
    <property type="match status" value="5"/>
</dbReference>
<dbReference type="EMBL" id="LKCM01000045">
    <property type="protein sequence ID" value="KPQ44904.1"/>
    <property type="molecule type" value="Genomic_DNA"/>
</dbReference>
<comment type="caution">
    <text evidence="6">The sequence shown here is derived from an EMBL/GenBank/DDBJ whole genome shotgun (WGS) entry which is preliminary data.</text>
</comment>
<dbReference type="Gene3D" id="3.40.50.300">
    <property type="entry name" value="P-loop containing nucleotide triphosphate hydrolases"/>
    <property type="match status" value="1"/>
</dbReference>
<dbReference type="InterPro" id="IPR057574">
    <property type="entry name" value="nSTAND_NTPase5_dom"/>
</dbReference>
<dbReference type="PANTHER" id="PTHR44858:SF1">
    <property type="entry name" value="UDP-N-ACETYLGLUCOSAMINE--PEPTIDE N-ACETYLGLUCOSAMINYLTRANSFERASE SPINDLY-RELATED"/>
    <property type="match status" value="1"/>
</dbReference>
<dbReference type="Pfam" id="PF13181">
    <property type="entry name" value="TPR_8"/>
    <property type="match status" value="2"/>
</dbReference>
<reference evidence="6 7" key="1">
    <citation type="submission" date="2015-09" db="EMBL/GenBank/DDBJ databases">
        <title>A metagenomics-based metabolic model of nitrate-dependent anaerobic oxidation of methane by Methanoperedens-like archaea.</title>
        <authorList>
            <person name="Arshad A."/>
            <person name="Speth D.R."/>
            <person name="De Graaf R.M."/>
            <person name="Op Den Camp H.J."/>
            <person name="Jetten M.S."/>
            <person name="Welte C.U."/>
        </authorList>
    </citation>
    <scope>NUCLEOTIDE SEQUENCE [LARGE SCALE GENOMIC DNA]</scope>
</reference>
<dbReference type="SUPFAM" id="SSF48452">
    <property type="entry name" value="TPR-like"/>
    <property type="match status" value="1"/>
</dbReference>
<proteinExistence type="predicted"/>
<dbReference type="InterPro" id="IPR019734">
    <property type="entry name" value="TPR_rpt"/>
</dbReference>
<keyword evidence="4" id="KW-0175">Coiled coil</keyword>
<evidence type="ECO:0000256" key="4">
    <source>
        <dbReference type="SAM" id="Coils"/>
    </source>
</evidence>
<feature type="coiled-coil region" evidence="4">
    <location>
        <begin position="76"/>
        <end position="139"/>
    </location>
</feature>
<dbReference type="PROSITE" id="PS50293">
    <property type="entry name" value="TPR_REGION"/>
    <property type="match status" value="2"/>
</dbReference>
<feature type="domain" description="Novel STAND NTPase 5" evidence="5">
    <location>
        <begin position="169"/>
        <end position="295"/>
    </location>
</feature>
<dbReference type="Proteomes" id="UP000050360">
    <property type="component" value="Unassembled WGS sequence"/>
</dbReference>
<dbReference type="PROSITE" id="PS50005">
    <property type="entry name" value="TPR"/>
    <property type="match status" value="5"/>
</dbReference>
<dbReference type="SUPFAM" id="SSF52540">
    <property type="entry name" value="P-loop containing nucleoside triphosphate hydrolases"/>
    <property type="match status" value="2"/>
</dbReference>
<dbReference type="InterPro" id="IPR027417">
    <property type="entry name" value="P-loop_NTPase"/>
</dbReference>
<dbReference type="Gene3D" id="1.25.40.10">
    <property type="entry name" value="Tetratricopeptide repeat domain"/>
    <property type="match status" value="2"/>
</dbReference>
<evidence type="ECO:0000259" key="5">
    <source>
        <dbReference type="Pfam" id="PF25199"/>
    </source>
</evidence>
<feature type="repeat" description="TPR" evidence="3">
    <location>
        <begin position="738"/>
        <end position="771"/>
    </location>
</feature>
<dbReference type="SMART" id="SM00028">
    <property type="entry name" value="TPR"/>
    <property type="match status" value="7"/>
</dbReference>
<dbReference type="InterPro" id="IPR050498">
    <property type="entry name" value="Ycf3"/>
</dbReference>
<evidence type="ECO:0000313" key="7">
    <source>
        <dbReference type="Proteomes" id="UP000050360"/>
    </source>
</evidence>
<keyword evidence="2 3" id="KW-0802">TPR repeat</keyword>
<feature type="repeat" description="TPR" evidence="3">
    <location>
        <begin position="567"/>
        <end position="600"/>
    </location>
</feature>
<dbReference type="Pfam" id="PF25199">
    <property type="entry name" value="nSTAND_NTPase5"/>
    <property type="match status" value="1"/>
</dbReference>
<accession>A0A0P8CD49</accession>